<comment type="caution">
    <text evidence="2">The sequence shown here is derived from an EMBL/GenBank/DDBJ whole genome shotgun (WGS) entry which is preliminary data.</text>
</comment>
<evidence type="ECO:0000313" key="2">
    <source>
        <dbReference type="EMBL" id="REC93366.1"/>
    </source>
</evidence>
<dbReference type="InterPro" id="IPR027417">
    <property type="entry name" value="P-loop_NTPase"/>
</dbReference>
<name>A0A3D9DRQ3_9GAMM</name>
<dbReference type="InterPro" id="IPR051162">
    <property type="entry name" value="T4SS_component"/>
</dbReference>
<gene>
    <name evidence="2" type="ORF">C8D72_3410</name>
</gene>
<keyword evidence="3" id="KW-1185">Reference proteome</keyword>
<dbReference type="Gene3D" id="3.40.50.300">
    <property type="entry name" value="P-loop containing nucleotide triphosphate hydrolases"/>
    <property type="match status" value="2"/>
</dbReference>
<protein>
    <submittedName>
        <fullName evidence="2">Conjugative transfer ATPase</fullName>
    </submittedName>
</protein>
<dbReference type="RefSeq" id="WP_115855620.1">
    <property type="nucleotide sequence ID" value="NZ_QRDJ01000012.1"/>
</dbReference>
<feature type="compositionally biased region" description="Polar residues" evidence="1">
    <location>
        <begin position="17"/>
        <end position="29"/>
    </location>
</feature>
<evidence type="ECO:0000256" key="1">
    <source>
        <dbReference type="SAM" id="MobiDB-lite"/>
    </source>
</evidence>
<dbReference type="PANTHER" id="PTHR30121">
    <property type="entry name" value="UNCHARACTERIZED PROTEIN YJGR-RELATED"/>
    <property type="match status" value="1"/>
</dbReference>
<evidence type="ECO:0000313" key="3">
    <source>
        <dbReference type="Proteomes" id="UP000256334"/>
    </source>
</evidence>
<dbReference type="AlphaFoldDB" id="A0A3D9DRQ3"/>
<dbReference type="SUPFAM" id="SSF52540">
    <property type="entry name" value="P-loop containing nucleoside triphosphate hydrolases"/>
    <property type="match status" value="1"/>
</dbReference>
<feature type="region of interest" description="Disordered" evidence="1">
    <location>
        <begin position="15"/>
        <end position="63"/>
    </location>
</feature>
<dbReference type="OrthoDB" id="5555485at2"/>
<dbReference type="NCBIfam" id="TIGR03744">
    <property type="entry name" value="traC_PFL_4706"/>
    <property type="match status" value="1"/>
</dbReference>
<sequence length="988" mass="111648">MSAFNAFMNRMFAPKSVQAQSGAEEQISQENERQEALNERELLTDETGRPLSLPRGKKPTVSDIKREYQRAPSFASRLPWTEYLPESGCFLLEDGVSLGVVAEITPAPSEGRSLEALEAVRDQIEAALQDSLPELDANQWVVQLYTKDDTDPREDIERIRESIPEHLRETKYTKAWLASMEAHFKAISRPDGMFEDDAITQTTWRGQTRRTRLVIYRWAGQKNKSKLGERRSRLSPEALLNHVFGKLEAKLASAGLPVRRYDGRDFHRWMMPRFNPRPKFSPDDPQRFYDIFDYPGDDPDVRLWSYDLAEGMLASSPRADAESGLWYFDGEPQRVIPVEEFRKVPQVGHLTAEISRGQTSVRNATFDVLPLGVEACLTIVAIPQEPLESHIDQLSKKAVGDSVLAGNVRRDCAQAREFLGKDHKMYQSALAFFVSGRDEAELDRRVMDLTTQLSTADLKPVEPENEVAALNTYLRWLPMNFDPEIDRSNRWYTRFNFVQHLANLAPVYGRARGTGHPGISFFNRGGESLTFDPLNKHDRKQNAHMFVFGPTGAGKSATLNSMLAQMVAMRRPRLFIIEKGNSFGLLADYFERMGLSVNKVKLAPGAKAKLPPFADAHRLMDPEVRERRVVRDRQDYSESPDDLAASPEDLLEAIGTDDTDDEDVERDLLGEMEMMARLMITGGDPKEEGDYRRADNRMVRDAVMIAAESSHAEDRQCLTGDVRQAFYTLSRDENLPESRRNRAYMMGEAIGMFCDGFDGQVFNQPGEAWKECDVTIIDLAHYANPGYEAQLALSVMSITNMITTMAERDQYSGRPIIQVIDECHLLTANPLLAPFMVGVAKMGRKLNHWLWLATQNVKDFPDVSAKMLNMMEWWLLLNMPPNEIAEVSRFKTLTEDQRLLVESATKASGKYTEGVVLGGRLQSLFRVVPPSLYLSLAGTEPEEKAERAEIMRELGCSELDAAIKVAEKLDQLRGLKIEAAGAESDHER</sequence>
<accession>A0A3D9DRQ3</accession>
<reference evidence="2 3" key="1">
    <citation type="submission" date="2018-07" db="EMBL/GenBank/DDBJ databases">
        <title>Genomic Encyclopedia of Type Strains, Phase IV (KMG-IV): sequencing the most valuable type-strain genomes for metagenomic binning, comparative biology and taxonomic classification.</title>
        <authorList>
            <person name="Goeker M."/>
        </authorList>
    </citation>
    <scope>NUCLEOTIDE SEQUENCE [LARGE SCALE GENOMIC DNA]</scope>
    <source>
        <strain evidence="2 3">DSM 14324</strain>
    </source>
</reference>
<dbReference type="Pfam" id="PF11130">
    <property type="entry name" value="TraC_F_IV"/>
    <property type="match status" value="1"/>
</dbReference>
<dbReference type="Proteomes" id="UP000256334">
    <property type="component" value="Unassembled WGS sequence"/>
</dbReference>
<dbReference type="PANTHER" id="PTHR30121:SF6">
    <property type="entry name" value="SLR6007 PROTEIN"/>
    <property type="match status" value="1"/>
</dbReference>
<dbReference type="EMBL" id="QRDJ01000012">
    <property type="protein sequence ID" value="REC93366.1"/>
    <property type="molecule type" value="Genomic_DNA"/>
</dbReference>
<proteinExistence type="predicted"/>
<dbReference type="InterPro" id="IPR022303">
    <property type="entry name" value="Conjug_Trfer_ATPase"/>
</dbReference>
<organism evidence="2 3">
    <name type="scientific">Kushneria indalinina DSM 14324</name>
    <dbReference type="NCBI Taxonomy" id="1122140"/>
    <lineage>
        <taxon>Bacteria</taxon>
        <taxon>Pseudomonadati</taxon>
        <taxon>Pseudomonadota</taxon>
        <taxon>Gammaproteobacteria</taxon>
        <taxon>Oceanospirillales</taxon>
        <taxon>Halomonadaceae</taxon>
        <taxon>Kushneria</taxon>
    </lineage>
</organism>
<dbReference type="InterPro" id="IPR025955">
    <property type="entry name" value="TraC/Conjuga_ATPase"/>
</dbReference>
<feature type="compositionally biased region" description="Basic and acidic residues" evidence="1">
    <location>
        <begin position="30"/>
        <end position="48"/>
    </location>
</feature>